<evidence type="ECO:0000256" key="2">
    <source>
        <dbReference type="ARBA" id="ARBA00006386"/>
    </source>
</evidence>
<dbReference type="KEGG" id="mrc:R6Y96_09155"/>
<keyword evidence="9" id="KW-1185">Reference proteome</keyword>
<evidence type="ECO:0000256" key="4">
    <source>
        <dbReference type="ARBA" id="ARBA00022692"/>
    </source>
</evidence>
<keyword evidence="3" id="KW-1003">Cell membrane</keyword>
<evidence type="ECO:0000256" key="5">
    <source>
        <dbReference type="ARBA" id="ARBA00022989"/>
    </source>
</evidence>
<evidence type="ECO:0000256" key="3">
    <source>
        <dbReference type="ARBA" id="ARBA00022475"/>
    </source>
</evidence>
<dbReference type="Proteomes" id="UP001305652">
    <property type="component" value="Chromosome"/>
</dbReference>
<evidence type="ECO:0000256" key="6">
    <source>
        <dbReference type="ARBA" id="ARBA00023136"/>
    </source>
</evidence>
<keyword evidence="4 7" id="KW-0812">Transmembrane</keyword>
<feature type="transmembrane region" description="Helical" evidence="7">
    <location>
        <begin position="292"/>
        <end position="313"/>
    </location>
</feature>
<evidence type="ECO:0000313" key="8">
    <source>
        <dbReference type="EMBL" id="WOX57449.1"/>
    </source>
</evidence>
<dbReference type="GeneID" id="85733322"/>
<dbReference type="PANTHER" id="PTHR42775">
    <property type="entry name" value="PERMEASE RV2963-RELATED"/>
    <property type="match status" value="1"/>
</dbReference>
<keyword evidence="6 7" id="KW-0472">Membrane</keyword>
<dbReference type="InterPro" id="IPR005524">
    <property type="entry name" value="DUF318"/>
</dbReference>
<sequence>MIGINDLVDVVQTFLVITAELVLLFIGISFVVGLIQEYVPEEKIKRALTSRYPVLGTAMGAVFGALTPFCSCSTIPVLVGLLKAKVPFGASMAFLFASPLLNPIIIFLALAFVGPFPTLVYGVIAFIIAVLSGLTLERRGYLRFVKAVGTEKSSDEGTAAAGCCSCACGTAGVAPPTHSTRMRSAFGFAFTLFRQVLPYLVLGAAIGAFIYGFVPEDLIVSLAGPENPLAIPVAAIIGIPMYIRAETIIPISAVLAAKGMGVGAVMALIIGGAGASIPEVTLLASIFERRLVAAFVATVLGVAILTGIVLQAFQLGGVIA</sequence>
<keyword evidence="5 7" id="KW-1133">Transmembrane helix</keyword>
<dbReference type="RefSeq" id="WP_318621062.1">
    <property type="nucleotide sequence ID" value="NZ_CP137642.1"/>
</dbReference>
<feature type="transmembrane region" description="Helical" evidence="7">
    <location>
        <begin position="119"/>
        <end position="136"/>
    </location>
</feature>
<evidence type="ECO:0000313" key="9">
    <source>
        <dbReference type="Proteomes" id="UP001305652"/>
    </source>
</evidence>
<protein>
    <submittedName>
        <fullName evidence="8">Permease</fullName>
    </submittedName>
</protein>
<gene>
    <name evidence="8" type="ORF">R6Y96_09155</name>
</gene>
<dbReference type="EMBL" id="CP137642">
    <property type="protein sequence ID" value="WOX57449.1"/>
    <property type="molecule type" value="Genomic_DNA"/>
</dbReference>
<comment type="similarity">
    <text evidence="2">Belongs to the UPF0718 family.</text>
</comment>
<evidence type="ECO:0000256" key="7">
    <source>
        <dbReference type="SAM" id="Phobius"/>
    </source>
</evidence>
<dbReference type="PANTHER" id="PTHR42775:SF2">
    <property type="entry name" value="PERMEASE"/>
    <property type="match status" value="1"/>
</dbReference>
<dbReference type="Pfam" id="PF03773">
    <property type="entry name" value="ArsP_1"/>
    <property type="match status" value="1"/>
</dbReference>
<feature type="transmembrane region" description="Helical" evidence="7">
    <location>
        <begin position="255"/>
        <end position="277"/>
    </location>
</feature>
<feature type="transmembrane region" description="Helical" evidence="7">
    <location>
        <begin position="93"/>
        <end position="113"/>
    </location>
</feature>
<name>A0AAX4FUA8_9EURY</name>
<proteinExistence type="inferred from homology"/>
<dbReference type="InterPro" id="IPR053166">
    <property type="entry name" value="UPF0718_permease"/>
</dbReference>
<accession>A0AAX4FUA8</accession>
<reference evidence="8 9" key="1">
    <citation type="submission" date="2023-10" db="EMBL/GenBank/DDBJ databases">
        <title>The complete genome sequence of Methanoculleus receptaculi DSM 18860.</title>
        <authorList>
            <person name="Lai S.-J."/>
            <person name="You Y.-T."/>
            <person name="Chen S.-C."/>
        </authorList>
    </citation>
    <scope>NUCLEOTIDE SEQUENCE [LARGE SCALE GENOMIC DNA]</scope>
    <source>
        <strain evidence="8 9">DSM 18860</strain>
    </source>
</reference>
<feature type="transmembrane region" description="Helical" evidence="7">
    <location>
        <begin position="12"/>
        <end position="35"/>
    </location>
</feature>
<comment type="subcellular location">
    <subcellularLocation>
        <location evidence="1">Cell membrane</location>
        <topology evidence="1">Multi-pass membrane protein</topology>
    </subcellularLocation>
</comment>
<dbReference type="AlphaFoldDB" id="A0AAX4FUA8"/>
<feature type="transmembrane region" description="Helical" evidence="7">
    <location>
        <begin position="196"/>
        <end position="214"/>
    </location>
</feature>
<dbReference type="GO" id="GO:0005886">
    <property type="term" value="C:plasma membrane"/>
    <property type="evidence" value="ECO:0007669"/>
    <property type="project" value="UniProtKB-SubCell"/>
</dbReference>
<evidence type="ECO:0000256" key="1">
    <source>
        <dbReference type="ARBA" id="ARBA00004651"/>
    </source>
</evidence>
<feature type="transmembrane region" description="Helical" evidence="7">
    <location>
        <begin position="55"/>
        <end position="81"/>
    </location>
</feature>
<organism evidence="8 9">
    <name type="scientific">Methanoculleus receptaculi</name>
    <dbReference type="NCBI Taxonomy" id="394967"/>
    <lineage>
        <taxon>Archaea</taxon>
        <taxon>Methanobacteriati</taxon>
        <taxon>Methanobacteriota</taxon>
        <taxon>Stenosarchaea group</taxon>
        <taxon>Methanomicrobia</taxon>
        <taxon>Methanomicrobiales</taxon>
        <taxon>Methanomicrobiaceae</taxon>
        <taxon>Methanoculleus</taxon>
    </lineage>
</organism>